<evidence type="ECO:0000256" key="5">
    <source>
        <dbReference type="ARBA" id="ARBA00022840"/>
    </source>
</evidence>
<dbReference type="GO" id="GO:0016887">
    <property type="term" value="F:ATP hydrolysis activity"/>
    <property type="evidence" value="ECO:0007669"/>
    <property type="project" value="InterPro"/>
</dbReference>
<dbReference type="Pfam" id="PF00005">
    <property type="entry name" value="ABC_tran"/>
    <property type="match status" value="1"/>
</dbReference>
<dbReference type="InterPro" id="IPR050763">
    <property type="entry name" value="ABC_transporter_ATP-binding"/>
</dbReference>
<keyword evidence="4" id="KW-0547">Nucleotide-binding</keyword>
<sequence length="264" mass="28382">MVGVMEGARGAPPAIGAGPLALDIAHVSHAFGARKALDDVSLTVPEGRFVALLGLNGAGKTTLFSLVTRLYDNVSGSIRIFGHDLRRQPMQALARLGVVFQAKTLDPELTVLQNFTYHAALHGYGKAEGRRRAEVLLARVGLADRIGDKVRNLSGGQSRRIEIARALLHEPRFLILDEPTVGLDIKARAAIVEVVRSLIRDEGLSVLWTTHLFDEVRPEDDVVLLHQGRVVTTGTGASIVAATGQDNLQAAFRQLTGTAAEEVH</sequence>
<name>A0AAU7XB48_9HYPH</name>
<evidence type="ECO:0000256" key="4">
    <source>
        <dbReference type="ARBA" id="ARBA00022741"/>
    </source>
</evidence>
<keyword evidence="2" id="KW-0813">Transport</keyword>
<feature type="domain" description="ABC transporter" evidence="6">
    <location>
        <begin position="22"/>
        <end position="252"/>
    </location>
</feature>
<dbReference type="InterPro" id="IPR022467">
    <property type="entry name" value="ABC_transprt_ATP-bd_su_PQQ"/>
</dbReference>
<dbReference type="SUPFAM" id="SSF52540">
    <property type="entry name" value="P-loop containing nucleoside triphosphate hydrolases"/>
    <property type="match status" value="1"/>
</dbReference>
<reference evidence="7" key="1">
    <citation type="submission" date="2024-06" db="EMBL/GenBank/DDBJ databases">
        <title>Methylostella associata gen. nov., sp. nov., a novel Ancalomicrobiaceae-affiliated facultatively methylotrophic bacteria that feed on methanotrophs of the genus Methylococcus.</title>
        <authorList>
            <person name="Saltykova V."/>
            <person name="Danilova O.V."/>
            <person name="Oshkin I.Y."/>
            <person name="Belova S.E."/>
            <person name="Pimenov N.V."/>
            <person name="Dedysh S.N."/>
        </authorList>
    </citation>
    <scope>NUCLEOTIDE SEQUENCE</scope>
    <source>
        <strain evidence="7">S20</strain>
    </source>
</reference>
<proteinExistence type="inferred from homology"/>
<dbReference type="NCBIfam" id="TIGR03864">
    <property type="entry name" value="PQQ_ABC_ATP"/>
    <property type="match status" value="1"/>
</dbReference>
<dbReference type="SMART" id="SM00382">
    <property type="entry name" value="AAA"/>
    <property type="match status" value="1"/>
</dbReference>
<keyword evidence="3" id="KW-0536">Nodulation</keyword>
<dbReference type="KEGG" id="mflg:ABS361_01895"/>
<keyword evidence="5 7" id="KW-0067">ATP-binding</keyword>
<dbReference type="PROSITE" id="PS00211">
    <property type="entry name" value="ABC_TRANSPORTER_1"/>
    <property type="match status" value="1"/>
</dbReference>
<dbReference type="RefSeq" id="WP_407050165.1">
    <property type="nucleotide sequence ID" value="NZ_CP158568.1"/>
</dbReference>
<dbReference type="PANTHER" id="PTHR42711:SF5">
    <property type="entry name" value="ABC TRANSPORTER ATP-BINDING PROTEIN NATA"/>
    <property type="match status" value="1"/>
</dbReference>
<gene>
    <name evidence="7" type="ORF">ABS361_01895</name>
</gene>
<evidence type="ECO:0000256" key="1">
    <source>
        <dbReference type="ARBA" id="ARBA00005417"/>
    </source>
</evidence>
<dbReference type="InterPro" id="IPR017871">
    <property type="entry name" value="ABC_transporter-like_CS"/>
</dbReference>
<dbReference type="PANTHER" id="PTHR42711">
    <property type="entry name" value="ABC TRANSPORTER ATP-BINDING PROTEIN"/>
    <property type="match status" value="1"/>
</dbReference>
<protein>
    <submittedName>
        <fullName evidence="7">ABC transporter ATP-binding protein</fullName>
    </submittedName>
</protein>
<evidence type="ECO:0000313" key="7">
    <source>
        <dbReference type="EMBL" id="XBY45072.1"/>
    </source>
</evidence>
<dbReference type="Gene3D" id="3.40.50.300">
    <property type="entry name" value="P-loop containing nucleotide triphosphate hydrolases"/>
    <property type="match status" value="1"/>
</dbReference>
<dbReference type="PROSITE" id="PS50893">
    <property type="entry name" value="ABC_TRANSPORTER_2"/>
    <property type="match status" value="1"/>
</dbReference>
<dbReference type="InterPro" id="IPR027417">
    <property type="entry name" value="P-loop_NTPase"/>
</dbReference>
<accession>A0AAU7XB48</accession>
<organism evidence="7">
    <name type="scientific">Methyloraptor flagellatus</name>
    <dbReference type="NCBI Taxonomy" id="3162530"/>
    <lineage>
        <taxon>Bacteria</taxon>
        <taxon>Pseudomonadati</taxon>
        <taxon>Pseudomonadota</taxon>
        <taxon>Alphaproteobacteria</taxon>
        <taxon>Hyphomicrobiales</taxon>
        <taxon>Ancalomicrobiaceae</taxon>
        <taxon>Methyloraptor</taxon>
    </lineage>
</organism>
<dbReference type="InterPro" id="IPR003593">
    <property type="entry name" value="AAA+_ATPase"/>
</dbReference>
<evidence type="ECO:0000256" key="3">
    <source>
        <dbReference type="ARBA" id="ARBA00022458"/>
    </source>
</evidence>
<comment type="similarity">
    <text evidence="1">Belongs to the ABC transporter superfamily.</text>
</comment>
<dbReference type="InterPro" id="IPR003439">
    <property type="entry name" value="ABC_transporter-like_ATP-bd"/>
</dbReference>
<evidence type="ECO:0000256" key="2">
    <source>
        <dbReference type="ARBA" id="ARBA00022448"/>
    </source>
</evidence>
<evidence type="ECO:0000259" key="6">
    <source>
        <dbReference type="PROSITE" id="PS50893"/>
    </source>
</evidence>
<dbReference type="EMBL" id="CP158568">
    <property type="protein sequence ID" value="XBY45072.1"/>
    <property type="molecule type" value="Genomic_DNA"/>
</dbReference>
<dbReference type="AlphaFoldDB" id="A0AAU7XB48"/>
<dbReference type="GO" id="GO:0005524">
    <property type="term" value="F:ATP binding"/>
    <property type="evidence" value="ECO:0007669"/>
    <property type="project" value="UniProtKB-KW"/>
</dbReference>